<protein>
    <submittedName>
        <fullName evidence="4">Superfamily II DNA or RNA helicase</fullName>
    </submittedName>
</protein>
<keyword evidence="4" id="KW-0347">Helicase</keyword>
<feature type="domain" description="Helicase C-terminal" evidence="3">
    <location>
        <begin position="769"/>
        <end position="934"/>
    </location>
</feature>
<dbReference type="InterPro" id="IPR049730">
    <property type="entry name" value="SNF2/RAD54-like_C"/>
</dbReference>
<dbReference type="SMART" id="SM00490">
    <property type="entry name" value="HELICc"/>
    <property type="match status" value="1"/>
</dbReference>
<dbReference type="CDD" id="cd18793">
    <property type="entry name" value="SF2_C_SNF"/>
    <property type="match status" value="1"/>
</dbReference>
<reference evidence="4 5" key="1">
    <citation type="submission" date="2021-03" db="EMBL/GenBank/DDBJ databases">
        <title>Genomic Encyclopedia of Type Strains, Phase IV (KMG-IV): sequencing the most valuable type-strain genomes for metagenomic binning, comparative biology and taxonomic classification.</title>
        <authorList>
            <person name="Goeker M."/>
        </authorList>
    </citation>
    <scope>NUCLEOTIDE SEQUENCE [LARGE SCALE GENOMIC DNA]</scope>
    <source>
        <strain evidence="4 5">DSM 24738</strain>
    </source>
</reference>
<dbReference type="RefSeq" id="WP_209811638.1">
    <property type="nucleotide sequence ID" value="NZ_JAGGKT010000012.1"/>
</dbReference>
<gene>
    <name evidence="4" type="ORF">J2Z37_003635</name>
</gene>
<feature type="domain" description="Helicase ATP-binding" evidence="2">
    <location>
        <begin position="483"/>
        <end position="646"/>
    </location>
</feature>
<dbReference type="InterPro" id="IPR000330">
    <property type="entry name" value="SNF2_N"/>
</dbReference>
<organism evidence="4 5">
    <name type="scientific">Ammoniphilus resinae</name>
    <dbReference type="NCBI Taxonomy" id="861532"/>
    <lineage>
        <taxon>Bacteria</taxon>
        <taxon>Bacillati</taxon>
        <taxon>Bacillota</taxon>
        <taxon>Bacilli</taxon>
        <taxon>Bacillales</taxon>
        <taxon>Paenibacillaceae</taxon>
        <taxon>Aneurinibacillus group</taxon>
        <taxon>Ammoniphilus</taxon>
    </lineage>
</organism>
<dbReference type="PROSITE" id="PS51194">
    <property type="entry name" value="HELICASE_CTER"/>
    <property type="match status" value="1"/>
</dbReference>
<evidence type="ECO:0000313" key="5">
    <source>
        <dbReference type="Proteomes" id="UP001519343"/>
    </source>
</evidence>
<dbReference type="EMBL" id="JAGGKT010000012">
    <property type="protein sequence ID" value="MBP1933622.1"/>
    <property type="molecule type" value="Genomic_DNA"/>
</dbReference>
<dbReference type="InterPro" id="IPR027417">
    <property type="entry name" value="P-loop_NTPase"/>
</dbReference>
<keyword evidence="4" id="KW-0547">Nucleotide-binding</keyword>
<dbReference type="Pfam" id="PF00271">
    <property type="entry name" value="Helicase_C"/>
    <property type="match status" value="1"/>
</dbReference>
<keyword evidence="4" id="KW-0067">ATP-binding</keyword>
<dbReference type="Proteomes" id="UP001519343">
    <property type="component" value="Unassembled WGS sequence"/>
</dbReference>
<name>A0ABS4GU93_9BACL</name>
<dbReference type="SUPFAM" id="SSF52540">
    <property type="entry name" value="P-loop containing nucleoside triphosphate hydrolases"/>
    <property type="match status" value="2"/>
</dbReference>
<dbReference type="InterPro" id="IPR022138">
    <property type="entry name" value="DUF3670"/>
</dbReference>
<accession>A0ABS4GU93</accession>
<evidence type="ECO:0000259" key="2">
    <source>
        <dbReference type="PROSITE" id="PS51192"/>
    </source>
</evidence>
<dbReference type="Gene3D" id="3.40.50.10810">
    <property type="entry name" value="Tandem AAA-ATPase domain"/>
    <property type="match status" value="1"/>
</dbReference>
<keyword evidence="1" id="KW-0378">Hydrolase</keyword>
<dbReference type="Pfam" id="PF12419">
    <property type="entry name" value="DUF3670"/>
    <property type="match status" value="1"/>
</dbReference>
<dbReference type="InterPro" id="IPR001650">
    <property type="entry name" value="Helicase_C-like"/>
</dbReference>
<sequence>MMILHGAYVSEKMTDEYVFKVWMEEKGLVIDLPVQLRELLEDLQPGGENEVLLLPRIRLAEGLMILSTYSLAHAEELQFWIQLFSWTNALAAEGRFFPDLIHEDENFYAKWTFDPSDPKVKEELEDWARRSKDFLPVEQRRKKVMDFVEDVLDSFIRLVINTRISLNHSELGRLLKFKPFYLHEEWLHRLCMEEYLPGSGRRWAEMFTQMSGWGKGKAVDEGQVLGKLCLRVEPAQDDDSWKIRFLWVNPEDRLLEWGQLETDVLRHQFMQKITEVASTFPAFEDWQHVPFYCRITLIEAYRFVKEVAPQLRAQGVLVLAPRTLLQPSQGRVKVRLELQEFPEQHVGSLSLQTILHFNLKASLGGQELTAEELEQLKTNPNPYLRVGGQWVEVNGKELSESLHWLEEKGSSPALPLRDVLYLNAEREEQSLLPVWIESIEVKDWLEDWFRFMKEGVQLNPIPTPKSFQGILRPYQEIGMSWLIELRKWGMGACLSDDMGLGKTIQFLSYLAYCKEHDELKGPTLLICPTSVLGNWQKEIERFVPDLKVFIHYGADRLNGEDFKQAIMEKDLVVTTYSLIHRDFLFFMGIPWDTITLDEAQHIKNPQTLQAKAIRKLAGEHRIALTGTPVENRLAEFWAIFDFLNHGLLGSFSSFRREFINPVEKEQDKGRLETLKRLTKPLFLRRTKNDPAILLDLPEKIESKEFCMLTHEQAVLYQRVVDELMTQEKQATGMERRGLILASISRLKQICNHPQLFLKDALFKPERSGKLNRLLDMTGEMLAEGDRMLIFTQFAKMGELLKSTLEKSLGVPVLFLHGGVVKKRRDEMIEEFQEKEQGPPIFVLSLKAGGIGVNLTRANRVIHFDRWWNPAVENQATDRAYRLGQTRTVQVHKFITLGTIEEKIDEMIERKKGLVEDIIGMGEGWVTELSTNELQDLILLRHQLLDE</sequence>
<evidence type="ECO:0000256" key="1">
    <source>
        <dbReference type="ARBA" id="ARBA00022801"/>
    </source>
</evidence>
<dbReference type="PANTHER" id="PTHR10799">
    <property type="entry name" value="SNF2/RAD54 HELICASE FAMILY"/>
    <property type="match status" value="1"/>
</dbReference>
<dbReference type="InterPro" id="IPR038718">
    <property type="entry name" value="SNF2-like_sf"/>
</dbReference>
<dbReference type="InterPro" id="IPR014001">
    <property type="entry name" value="Helicase_ATP-bd"/>
</dbReference>
<evidence type="ECO:0000259" key="3">
    <source>
        <dbReference type="PROSITE" id="PS51194"/>
    </source>
</evidence>
<dbReference type="PROSITE" id="PS51192">
    <property type="entry name" value="HELICASE_ATP_BIND_1"/>
    <property type="match status" value="1"/>
</dbReference>
<dbReference type="Gene3D" id="3.40.50.300">
    <property type="entry name" value="P-loop containing nucleotide triphosphate hydrolases"/>
    <property type="match status" value="1"/>
</dbReference>
<dbReference type="CDD" id="cd18012">
    <property type="entry name" value="DEXQc_arch_SWI2_SNF2"/>
    <property type="match status" value="1"/>
</dbReference>
<dbReference type="SMART" id="SM00487">
    <property type="entry name" value="DEXDc"/>
    <property type="match status" value="1"/>
</dbReference>
<comment type="caution">
    <text evidence="4">The sequence shown here is derived from an EMBL/GenBank/DDBJ whole genome shotgun (WGS) entry which is preliminary data.</text>
</comment>
<proteinExistence type="predicted"/>
<dbReference type="GO" id="GO:0004386">
    <property type="term" value="F:helicase activity"/>
    <property type="evidence" value="ECO:0007669"/>
    <property type="project" value="UniProtKB-KW"/>
</dbReference>
<evidence type="ECO:0000313" key="4">
    <source>
        <dbReference type="EMBL" id="MBP1933622.1"/>
    </source>
</evidence>
<keyword evidence="5" id="KW-1185">Reference proteome</keyword>
<dbReference type="Pfam" id="PF00176">
    <property type="entry name" value="SNF2-rel_dom"/>
    <property type="match status" value="1"/>
</dbReference>